<keyword evidence="4" id="KW-1185">Reference proteome</keyword>
<dbReference type="Proteomes" id="UP000823388">
    <property type="component" value="Chromosome 3N"/>
</dbReference>
<feature type="compositionally biased region" description="Pro residues" evidence="1">
    <location>
        <begin position="1"/>
        <end position="14"/>
    </location>
</feature>
<comment type="caution">
    <text evidence="3">The sequence shown here is derived from an EMBL/GenBank/DDBJ whole genome shotgun (WGS) entry which is preliminary data.</text>
</comment>
<protein>
    <recommendedName>
        <fullName evidence="2">GCK domain-containing protein</fullName>
    </recommendedName>
</protein>
<organism evidence="3 4">
    <name type="scientific">Panicum virgatum</name>
    <name type="common">Blackwell switchgrass</name>
    <dbReference type="NCBI Taxonomy" id="38727"/>
    <lineage>
        <taxon>Eukaryota</taxon>
        <taxon>Viridiplantae</taxon>
        <taxon>Streptophyta</taxon>
        <taxon>Embryophyta</taxon>
        <taxon>Tracheophyta</taxon>
        <taxon>Spermatophyta</taxon>
        <taxon>Magnoliopsida</taxon>
        <taxon>Liliopsida</taxon>
        <taxon>Poales</taxon>
        <taxon>Poaceae</taxon>
        <taxon>PACMAD clade</taxon>
        <taxon>Panicoideae</taxon>
        <taxon>Panicodae</taxon>
        <taxon>Paniceae</taxon>
        <taxon>Panicinae</taxon>
        <taxon>Panicum</taxon>
        <taxon>Panicum sect. Hiantes</taxon>
    </lineage>
</organism>
<dbReference type="EMBL" id="CM029042">
    <property type="protein sequence ID" value="KAG2620518.1"/>
    <property type="molecule type" value="Genomic_DNA"/>
</dbReference>
<dbReference type="AlphaFoldDB" id="A0A8T0UEL1"/>
<evidence type="ECO:0000313" key="3">
    <source>
        <dbReference type="EMBL" id="KAG2620518.1"/>
    </source>
</evidence>
<gene>
    <name evidence="3" type="ORF">PVAP13_3NG219600</name>
</gene>
<reference evidence="3 4" key="1">
    <citation type="submission" date="2020-05" db="EMBL/GenBank/DDBJ databases">
        <title>WGS assembly of Panicum virgatum.</title>
        <authorList>
            <person name="Lovell J.T."/>
            <person name="Jenkins J."/>
            <person name="Shu S."/>
            <person name="Juenger T.E."/>
            <person name="Schmutz J."/>
        </authorList>
    </citation>
    <scope>NUCLEOTIDE SEQUENCE [LARGE SCALE GENOMIC DNA]</scope>
    <source>
        <strain evidence="4">cv. AP13</strain>
    </source>
</reference>
<evidence type="ECO:0000313" key="4">
    <source>
        <dbReference type="Proteomes" id="UP000823388"/>
    </source>
</evidence>
<evidence type="ECO:0000259" key="2">
    <source>
        <dbReference type="SMART" id="SM01227"/>
    </source>
</evidence>
<feature type="region of interest" description="Disordered" evidence="1">
    <location>
        <begin position="1"/>
        <end position="46"/>
    </location>
</feature>
<sequence length="196" mass="19919">MGTVASPPPPPPPSTDAARPADPPTKEEPQRTAASGVADEPAASTDGGAVKVLVDVVAPVAVEGGGEGEEEQGECWISLFMKDGGCKEEFVQWVKCVDKAETAGNVNVMDATTALRKCMDAHADYYEPILCAERAMAAELEAAQAGQSASGFETTPSVADASEEEGEKKDAAEAAGLAEMASGDHAAPLGDKAAAS</sequence>
<dbReference type="Pfam" id="PF07802">
    <property type="entry name" value="GCK"/>
    <property type="match status" value="1"/>
</dbReference>
<accession>A0A8T0UEL1</accession>
<dbReference type="SMART" id="SM01227">
    <property type="entry name" value="GCK"/>
    <property type="match status" value="1"/>
</dbReference>
<feature type="domain" description="GCK" evidence="2">
    <location>
        <begin position="73"/>
        <end position="144"/>
    </location>
</feature>
<proteinExistence type="predicted"/>
<feature type="region of interest" description="Disordered" evidence="1">
    <location>
        <begin position="145"/>
        <end position="196"/>
    </location>
</feature>
<dbReference type="PANTHER" id="PTHR34357">
    <property type="entry name" value="F7A19.14 PROTEIN-RELATED"/>
    <property type="match status" value="1"/>
</dbReference>
<name>A0A8T0UEL1_PANVG</name>
<dbReference type="InterPro" id="IPR012891">
    <property type="entry name" value="GCK_dom"/>
</dbReference>
<dbReference type="PANTHER" id="PTHR34357:SF5">
    <property type="entry name" value="EXPRESSED PROTEIN"/>
    <property type="match status" value="1"/>
</dbReference>
<evidence type="ECO:0000256" key="1">
    <source>
        <dbReference type="SAM" id="MobiDB-lite"/>
    </source>
</evidence>
<dbReference type="Gene3D" id="1.10.287.2900">
    <property type="match status" value="1"/>
</dbReference>